<comment type="similarity">
    <text evidence="1 8">Belongs to the thymidine kinase family.</text>
</comment>
<feature type="binding site" evidence="8">
    <location>
        <position position="142"/>
    </location>
    <ligand>
        <name>Zn(2+)</name>
        <dbReference type="ChEBI" id="CHEBI:29105"/>
    </ligand>
</feature>
<keyword evidence="12" id="KW-1185">Reference proteome</keyword>
<keyword evidence="8" id="KW-0862">Zinc</keyword>
<keyword evidence="4 8" id="KW-0808">Transferase</keyword>
<dbReference type="InterPro" id="IPR020633">
    <property type="entry name" value="Thymidine_kinase_CS"/>
</dbReference>
<gene>
    <name evidence="8" type="primary">tdk</name>
    <name evidence="11" type="ORF">HC235_04875</name>
</gene>
<keyword evidence="3 8" id="KW-0237">DNA synthesis</keyword>
<dbReference type="GO" id="GO:0046104">
    <property type="term" value="P:thymidine metabolic process"/>
    <property type="evidence" value="ECO:0007669"/>
    <property type="project" value="TreeGrafter"/>
</dbReference>
<keyword evidence="8" id="KW-0479">Metal-binding</keyword>
<evidence type="ECO:0000313" key="12">
    <source>
        <dbReference type="Proteomes" id="UP000554766"/>
    </source>
</evidence>
<dbReference type="Gene3D" id="3.30.60.20">
    <property type="match status" value="1"/>
</dbReference>
<reference evidence="11 12" key="1">
    <citation type="journal article" date="2020" name="Nat. Commun.">
        <title>The structures of two archaeal type IV pili illuminate evolutionary relationships.</title>
        <authorList>
            <person name="Wang F."/>
            <person name="Baquero D.P."/>
            <person name="Su Z."/>
            <person name="Beltran L.C."/>
            <person name="Prangishvili D."/>
            <person name="Krupovic M."/>
            <person name="Egelman E.H."/>
        </authorList>
    </citation>
    <scope>NUCLEOTIDE SEQUENCE [LARGE SCALE GENOMIC DNA]</scope>
    <source>
        <strain evidence="11 12">2GA</strain>
    </source>
</reference>
<evidence type="ECO:0000256" key="8">
    <source>
        <dbReference type="HAMAP-Rule" id="MF_00124"/>
    </source>
</evidence>
<dbReference type="SUPFAM" id="SSF57716">
    <property type="entry name" value="Glucocorticoid receptor-like (DNA-binding domain)"/>
    <property type="match status" value="1"/>
</dbReference>
<keyword evidence="8" id="KW-0963">Cytoplasm</keyword>
<evidence type="ECO:0000256" key="5">
    <source>
        <dbReference type="ARBA" id="ARBA00022741"/>
    </source>
</evidence>
<organism evidence="11 12">
    <name type="scientific">Pyrobaculum arsenaticum</name>
    <dbReference type="NCBI Taxonomy" id="121277"/>
    <lineage>
        <taxon>Archaea</taxon>
        <taxon>Thermoproteota</taxon>
        <taxon>Thermoprotei</taxon>
        <taxon>Thermoproteales</taxon>
        <taxon>Thermoproteaceae</taxon>
        <taxon>Pyrobaculum</taxon>
    </lineage>
</organism>
<dbReference type="GO" id="GO:0004797">
    <property type="term" value="F:thymidine kinase activity"/>
    <property type="evidence" value="ECO:0007669"/>
    <property type="project" value="UniProtKB-UniRule"/>
</dbReference>
<protein>
    <recommendedName>
        <fullName evidence="2 8">Thymidine kinase</fullName>
        <ecNumber evidence="2 8">2.7.1.21</ecNumber>
    </recommendedName>
</protein>
<evidence type="ECO:0000256" key="1">
    <source>
        <dbReference type="ARBA" id="ARBA00007587"/>
    </source>
</evidence>
<dbReference type="GO" id="GO:0071897">
    <property type="term" value="P:DNA biosynthetic process"/>
    <property type="evidence" value="ECO:0007669"/>
    <property type="project" value="UniProtKB-KW"/>
</dbReference>
<comment type="caution">
    <text evidence="11">The sequence shown here is derived from an EMBL/GenBank/DDBJ whole genome shotgun (WGS) entry which is preliminary data.</text>
</comment>
<dbReference type="EMBL" id="JAAVJF010000002">
    <property type="protein sequence ID" value="NYR15291.1"/>
    <property type="molecule type" value="Genomic_DNA"/>
</dbReference>
<dbReference type="RefSeq" id="WP_011900892.1">
    <property type="nucleotide sequence ID" value="NZ_JAAVJF010000002.1"/>
</dbReference>
<dbReference type="EC" id="2.7.1.21" evidence="2 8"/>
<dbReference type="Gene3D" id="3.40.50.300">
    <property type="entry name" value="P-loop containing nucleotide triphosphate hydrolases"/>
    <property type="match status" value="1"/>
</dbReference>
<dbReference type="AlphaFoldDB" id="A0A7L4P8M7"/>
<keyword evidence="6 8" id="KW-0418">Kinase</keyword>
<name>A0A7L4P8M7_9CREN</name>
<dbReference type="GO" id="GO:0005524">
    <property type="term" value="F:ATP binding"/>
    <property type="evidence" value="ECO:0007669"/>
    <property type="project" value="UniProtKB-UniRule"/>
</dbReference>
<evidence type="ECO:0000256" key="10">
    <source>
        <dbReference type="PIRSR" id="PIRSR035805-2"/>
    </source>
</evidence>
<feature type="binding site" evidence="10">
    <location>
        <position position="173"/>
    </location>
    <ligand>
        <name>substrate</name>
    </ligand>
</feature>
<feature type="binding site" evidence="8">
    <location>
        <position position="180"/>
    </location>
    <ligand>
        <name>Zn(2+)</name>
        <dbReference type="ChEBI" id="CHEBI:29105"/>
    </ligand>
</feature>
<evidence type="ECO:0000256" key="3">
    <source>
        <dbReference type="ARBA" id="ARBA00022634"/>
    </source>
</evidence>
<dbReference type="InterPro" id="IPR027417">
    <property type="entry name" value="P-loop_NTPase"/>
</dbReference>
<dbReference type="HAMAP" id="MF_00124">
    <property type="entry name" value="Thymidine_kinase"/>
    <property type="match status" value="1"/>
</dbReference>
<dbReference type="PANTHER" id="PTHR11441:SF0">
    <property type="entry name" value="THYMIDINE KINASE, CYTOSOLIC"/>
    <property type="match status" value="1"/>
</dbReference>
<dbReference type="InterPro" id="IPR001267">
    <property type="entry name" value="Thymidine_kinase"/>
</dbReference>
<accession>A0A7L4P8M7</accession>
<feature type="active site" description="Proton acceptor" evidence="8 9">
    <location>
        <position position="84"/>
    </location>
</feature>
<keyword evidence="7 8" id="KW-0067">ATP-binding</keyword>
<feature type="binding site" evidence="10">
    <location>
        <begin position="165"/>
        <end position="168"/>
    </location>
    <ligand>
        <name>substrate</name>
    </ligand>
</feature>
<evidence type="ECO:0000256" key="7">
    <source>
        <dbReference type="ARBA" id="ARBA00022840"/>
    </source>
</evidence>
<evidence type="ECO:0000313" key="11">
    <source>
        <dbReference type="EMBL" id="NYR15291.1"/>
    </source>
</evidence>
<dbReference type="SUPFAM" id="SSF52540">
    <property type="entry name" value="P-loop containing nucleoside triphosphate hydrolases"/>
    <property type="match status" value="1"/>
</dbReference>
<evidence type="ECO:0000256" key="6">
    <source>
        <dbReference type="ARBA" id="ARBA00022777"/>
    </source>
</evidence>
<comment type="subunit">
    <text evidence="8">Homotetramer.</text>
</comment>
<dbReference type="GO" id="GO:0008270">
    <property type="term" value="F:zinc ion binding"/>
    <property type="evidence" value="ECO:0007669"/>
    <property type="project" value="UniProtKB-UniRule"/>
</dbReference>
<dbReference type="GeneID" id="5054788"/>
<evidence type="ECO:0000256" key="9">
    <source>
        <dbReference type="PIRSR" id="PIRSR035805-1"/>
    </source>
</evidence>
<sequence>MLIVIVGPMFAGKTTELIRRVERYVIAGKRAIVFKPSIDARYDSSKVAAHNGLKFGAYVVPPDEAGVEAIGKLGLDYDVVAVDEIQFFPPSLADVLNGLADGRVVIAAGLNLDFRGEPFETTMRTMAFADRVISLTAVCKVCGRPATRTQRLINGLPAPRDSPRILVGGGDSYEARCRRHYVRPA</sequence>
<comment type="catalytic activity">
    <reaction evidence="8">
        <text>thymidine + ATP = dTMP + ADP + H(+)</text>
        <dbReference type="Rhea" id="RHEA:19129"/>
        <dbReference type="ChEBI" id="CHEBI:15378"/>
        <dbReference type="ChEBI" id="CHEBI:17748"/>
        <dbReference type="ChEBI" id="CHEBI:30616"/>
        <dbReference type="ChEBI" id="CHEBI:63528"/>
        <dbReference type="ChEBI" id="CHEBI:456216"/>
        <dbReference type="EC" id="2.7.1.21"/>
    </reaction>
</comment>
<keyword evidence="5 8" id="KW-0547">Nucleotide-binding</keyword>
<dbReference type="PROSITE" id="PS00603">
    <property type="entry name" value="TK_CELLULAR_TYPE"/>
    <property type="match status" value="1"/>
</dbReference>
<dbReference type="NCBIfam" id="NF003296">
    <property type="entry name" value="PRK04296.1-1"/>
    <property type="match status" value="1"/>
</dbReference>
<dbReference type="Pfam" id="PF00265">
    <property type="entry name" value="TK"/>
    <property type="match status" value="1"/>
</dbReference>
<feature type="binding site" evidence="8">
    <location>
        <position position="139"/>
    </location>
    <ligand>
        <name>Zn(2+)</name>
        <dbReference type="ChEBI" id="CHEBI:29105"/>
    </ligand>
</feature>
<feature type="binding site" evidence="8">
    <location>
        <begin position="7"/>
        <end position="14"/>
    </location>
    <ligand>
        <name>ATP</name>
        <dbReference type="ChEBI" id="CHEBI:30616"/>
    </ligand>
</feature>
<dbReference type="PIRSF" id="PIRSF035805">
    <property type="entry name" value="TK_cell"/>
    <property type="match status" value="1"/>
</dbReference>
<evidence type="ECO:0000256" key="4">
    <source>
        <dbReference type="ARBA" id="ARBA00022679"/>
    </source>
</evidence>
<dbReference type="GO" id="GO:0005737">
    <property type="term" value="C:cytoplasm"/>
    <property type="evidence" value="ECO:0007669"/>
    <property type="project" value="UniProtKB-SubCell"/>
</dbReference>
<feature type="binding site" evidence="8">
    <location>
        <position position="177"/>
    </location>
    <ligand>
        <name>Zn(2+)</name>
        <dbReference type="ChEBI" id="CHEBI:29105"/>
    </ligand>
</feature>
<comment type="subcellular location">
    <subcellularLocation>
        <location evidence="8">Cytoplasm</location>
    </subcellularLocation>
</comment>
<proteinExistence type="inferred from homology"/>
<dbReference type="PANTHER" id="PTHR11441">
    <property type="entry name" value="THYMIDINE KINASE"/>
    <property type="match status" value="1"/>
</dbReference>
<dbReference type="Proteomes" id="UP000554766">
    <property type="component" value="Unassembled WGS sequence"/>
</dbReference>
<evidence type="ECO:0000256" key="2">
    <source>
        <dbReference type="ARBA" id="ARBA00012118"/>
    </source>
</evidence>
<feature type="binding site" evidence="8">
    <location>
        <begin position="83"/>
        <end position="86"/>
    </location>
    <ligand>
        <name>ATP</name>
        <dbReference type="ChEBI" id="CHEBI:30616"/>
    </ligand>
</feature>
<dbReference type="OMA" id="EAYEPRC"/>